<gene>
    <name evidence="2" type="primary">Contig11342.g12121</name>
    <name evidence="2" type="ORF">STYLEM_13826</name>
</gene>
<sequence length="1696" mass="199997">MFKSRNTENQNRFDMSLQSEQTQQQPPKDRSYAEILSNIQKFQNNISHKTQVGYSLAKQITNEIPLDMYQRQQMYEIFIQKMDAVYKSELRYQKRLKKEVEKHIKAPLYSLSPLKDILRSYNKLTARGFNSELLTQTLRSLDQAQRARGFRGRYMNDYSQDEFEQSWRMAKVFEDIQFGLRKDQYFSPTHMAQTASLLGEMECKNNKLMPLFFEKINALLDERYNGIKDYGEQSSHQIIFGGFKNFLSRHYVYKGFQNSEEFDHYVNILVNWKNENKQPLSKKTLAQMSQEVKELEDAMKSTISAAVQVKEMQRDLSAALENVRTQYYKLLETSDKHAFLQENEYIRYDILELQELLVRAGYLDPEEALKHFSQEPFENRMERAASVFYDYVINYAPEMLSPQHEAFYQAAQESIKNSNGEQKSNDHYLTELHDAMNLGTLSQAFAGLESLALSYRKDVNREDYLNEFYENYVLPEDKYVKEMEYGRFFKQQHVLMERSYLRAWKVFSDESEKLLPYFRDLVNLDKDNLDAQLNGLTGLAAIRFDEPQLRKQIVQNALDLLAKNKNPSAQGIKGGLIGLAQSSTLDENAKELAKKLTQKVNHNQYTFSEQINIMWALCALQQYESQALRNIIKSFNKLNFERLDNDLRYREYDRLMEAIQALKLEAPKNVQITNKTILAGFDGQHGYRNSRFPETYANYDPFKRRVLHALAKGLSEASIQHEVIMENELVNQQVADQTILNEHKYPYKPDLIMGYKNQKVGLFVLPETYATKDTYQPTGEQRFRMRLLEKAQKGEIQTAAVAIGQVINFDIEKYQLAINRSFNFKQVLDQQVKVSADQQLSDFSQLSDFALDLVTRAANFTPSLPDDADVRRMDIFMKKLAQCFQIKQQMELKFDVSQRNIGRDELRFQLMLAGIQYDNLNPQCKHFVKQSLPQGYDSLKTLLMEHAQQLKHEEDKSVKPLPEQLDKNWLGTRLEVELPQVPNSEFTKSIVPEMINQRFMWVQDYFHYQDWQQKQKAVFDNFNLLQIPLHKDQHKFFFEKDYHHRRIPQGVFPHPNHKRQVLKPHAQVYELELARQKGQNDEMVLFEKEPFKMMILKEFQKIETQKPIDQETSMITNLQNIKQGLKSDYSDKEILNIVLLNLNFTEKLIEEHLGQLKLDNQKQPKYLQRDPKAYRQFVQSTYHSKDREDPFSHYYLKEANKIEPMIDEVIEFKKKKEHHEENTFSQEKLSKYKQREKKLWEKIDNVLLQDYLSSDDFLNISTVNKTDYTINYDMKSLVKSEFIYDVEPELLDSGLTDQEYLDLSRARSESKLIKMKIIYKLNQEQELTVNEKKYLKNWLHDIQQNQDRNVLNLRDSLLPEKPSKLSLNDVDAQSLYALNSITKVQFDREQHGQYALNELVLELSHFLDEEVINKVETEVYSDRLRKDWGISNDFKVIETRNKEISLVLNELEELAFRASGQFNDTDHEGIVKMYSLKRNRDVFDRSYYEMDLKSLKEFMNAANPYDDRIKLVEQWLQRKEVEFEERQALAPQSLRKSDFELHAEYDRSLKAARERLVSKLLVADEYGNKINKEYKDMTSRELHIISENLAVRLYLFNYDYPIFLPQAIEAITSHPNLQQSDRNLIETYCKIFELDWRGEKNAASRDDLLCHSPIPLIGTNVKSYGAVTKETVNEMIRRACAPYVDQAAHSLLNYKL</sequence>
<feature type="compositionally biased region" description="Polar residues" evidence="1">
    <location>
        <begin position="7"/>
        <end position="26"/>
    </location>
</feature>
<evidence type="ECO:0000313" key="3">
    <source>
        <dbReference type="Proteomes" id="UP000039865"/>
    </source>
</evidence>
<name>A0A078AV73_STYLE</name>
<dbReference type="InParanoid" id="A0A078AV73"/>
<accession>A0A078AV73</accession>
<protein>
    <submittedName>
        <fullName evidence="2">Uncharacterized protein</fullName>
    </submittedName>
</protein>
<keyword evidence="3" id="KW-1185">Reference proteome</keyword>
<organism evidence="2 3">
    <name type="scientific">Stylonychia lemnae</name>
    <name type="common">Ciliate</name>
    <dbReference type="NCBI Taxonomy" id="5949"/>
    <lineage>
        <taxon>Eukaryota</taxon>
        <taxon>Sar</taxon>
        <taxon>Alveolata</taxon>
        <taxon>Ciliophora</taxon>
        <taxon>Intramacronucleata</taxon>
        <taxon>Spirotrichea</taxon>
        <taxon>Stichotrichia</taxon>
        <taxon>Sporadotrichida</taxon>
        <taxon>Oxytrichidae</taxon>
        <taxon>Stylonychinae</taxon>
        <taxon>Stylonychia</taxon>
    </lineage>
</organism>
<evidence type="ECO:0000256" key="1">
    <source>
        <dbReference type="SAM" id="MobiDB-lite"/>
    </source>
</evidence>
<reference evidence="2 3" key="1">
    <citation type="submission" date="2014-06" db="EMBL/GenBank/DDBJ databases">
        <authorList>
            <person name="Swart Estienne"/>
        </authorList>
    </citation>
    <scope>NUCLEOTIDE SEQUENCE [LARGE SCALE GENOMIC DNA]</scope>
    <source>
        <strain evidence="2 3">130c</strain>
    </source>
</reference>
<evidence type="ECO:0000313" key="2">
    <source>
        <dbReference type="EMBL" id="CDW84758.1"/>
    </source>
</evidence>
<feature type="region of interest" description="Disordered" evidence="1">
    <location>
        <begin position="1"/>
        <end position="30"/>
    </location>
</feature>
<proteinExistence type="predicted"/>
<dbReference type="Proteomes" id="UP000039865">
    <property type="component" value="Unassembled WGS sequence"/>
</dbReference>
<dbReference type="OrthoDB" id="312906at2759"/>
<dbReference type="EMBL" id="CCKQ01013127">
    <property type="protein sequence ID" value="CDW84758.1"/>
    <property type="molecule type" value="Genomic_DNA"/>
</dbReference>